<feature type="domain" description="PpiC" evidence="11">
    <location>
        <begin position="157"/>
        <end position="248"/>
    </location>
</feature>
<comment type="caution">
    <text evidence="12">The sequence shown here is derived from an EMBL/GenBank/DDBJ whole genome shotgun (WGS) entry which is preliminary data.</text>
</comment>
<accession>A0A964T6Y1</accession>
<dbReference type="PANTHER" id="PTHR47245:SF2">
    <property type="entry name" value="PEPTIDYL-PROLYL CIS-TRANS ISOMERASE HP_0175-RELATED"/>
    <property type="match status" value="1"/>
</dbReference>
<feature type="signal peptide" evidence="10">
    <location>
        <begin position="1"/>
        <end position="29"/>
    </location>
</feature>
<dbReference type="Gene3D" id="3.10.50.40">
    <property type="match status" value="1"/>
</dbReference>
<keyword evidence="13" id="KW-1185">Reference proteome</keyword>
<reference evidence="12" key="1">
    <citation type="submission" date="2019-03" db="EMBL/GenBank/DDBJ databases">
        <title>Afifella sp. nov., isolated from activated sludge.</title>
        <authorList>
            <person name="Li Q."/>
            <person name="Liu Y."/>
        </authorList>
    </citation>
    <scope>NUCLEOTIDE SEQUENCE</scope>
    <source>
        <strain evidence="12">L72</strain>
    </source>
</reference>
<evidence type="ECO:0000256" key="4">
    <source>
        <dbReference type="ARBA" id="ARBA00018370"/>
    </source>
</evidence>
<feature type="compositionally biased region" description="Low complexity" evidence="9">
    <location>
        <begin position="297"/>
        <end position="314"/>
    </location>
</feature>
<evidence type="ECO:0000256" key="7">
    <source>
        <dbReference type="ARBA" id="ARBA00031484"/>
    </source>
</evidence>
<dbReference type="Proteomes" id="UP000773614">
    <property type="component" value="Unassembled WGS sequence"/>
</dbReference>
<evidence type="ECO:0000313" key="13">
    <source>
        <dbReference type="Proteomes" id="UP000773614"/>
    </source>
</evidence>
<evidence type="ECO:0000256" key="10">
    <source>
        <dbReference type="SAM" id="SignalP"/>
    </source>
</evidence>
<dbReference type="EC" id="5.2.1.8" evidence="3"/>
<keyword evidence="8 12" id="KW-0413">Isomerase</keyword>
<dbReference type="GO" id="GO:0003755">
    <property type="term" value="F:peptidyl-prolyl cis-trans isomerase activity"/>
    <property type="evidence" value="ECO:0007669"/>
    <property type="project" value="UniProtKB-KW"/>
</dbReference>
<protein>
    <recommendedName>
        <fullName evidence="4">Parvulin-like PPIase</fullName>
        <ecNumber evidence="3">5.2.1.8</ecNumber>
    </recommendedName>
    <alternativeName>
        <fullName evidence="6">Peptidyl-prolyl cis-trans isomerase plp</fullName>
    </alternativeName>
    <alternativeName>
        <fullName evidence="7">Rotamase plp</fullName>
    </alternativeName>
</protein>
<evidence type="ECO:0000313" key="12">
    <source>
        <dbReference type="EMBL" id="MYZ49539.1"/>
    </source>
</evidence>
<dbReference type="AlphaFoldDB" id="A0A964T6Y1"/>
<keyword evidence="5 8" id="KW-0697">Rotamase</keyword>
<dbReference type="PANTHER" id="PTHR47245">
    <property type="entry name" value="PEPTIDYLPROLYL ISOMERASE"/>
    <property type="match status" value="1"/>
</dbReference>
<dbReference type="EMBL" id="SPKJ01000079">
    <property type="protein sequence ID" value="MYZ49539.1"/>
    <property type="molecule type" value="Genomic_DNA"/>
</dbReference>
<comment type="catalytic activity">
    <reaction evidence="1">
        <text>[protein]-peptidylproline (omega=180) = [protein]-peptidylproline (omega=0)</text>
        <dbReference type="Rhea" id="RHEA:16237"/>
        <dbReference type="Rhea" id="RHEA-COMP:10747"/>
        <dbReference type="Rhea" id="RHEA-COMP:10748"/>
        <dbReference type="ChEBI" id="CHEBI:83833"/>
        <dbReference type="ChEBI" id="CHEBI:83834"/>
        <dbReference type="EC" id="5.2.1.8"/>
    </reaction>
</comment>
<evidence type="ECO:0000256" key="6">
    <source>
        <dbReference type="ARBA" id="ARBA00030642"/>
    </source>
</evidence>
<organism evidence="12 13">
    <name type="scientific">Propylenella binzhouense</name>
    <dbReference type="NCBI Taxonomy" id="2555902"/>
    <lineage>
        <taxon>Bacteria</taxon>
        <taxon>Pseudomonadati</taxon>
        <taxon>Pseudomonadota</taxon>
        <taxon>Alphaproteobacteria</taxon>
        <taxon>Hyphomicrobiales</taxon>
        <taxon>Propylenellaceae</taxon>
        <taxon>Propylenella</taxon>
    </lineage>
</organism>
<name>A0A964T6Y1_9HYPH</name>
<gene>
    <name evidence="12" type="ORF">E4O86_17655</name>
</gene>
<sequence>MTVFDTVSRKTLALALALVLLPVAGGAQEAVQPPAAAKAADPAPAADPDAVAAKVGDVAITEGDVAQAAEDFGDELQQIPEERRHEVLVNVLVDMELLASAAREKGLDKTPEFERQMGLLRTRALRNEYVRKEIVDSITDADVKAEYDKQVASYEPQDEVHARHILVETEDEAKAIIAELDKGGDFAAIAKEKSKDPGSAENGGDLGFFRKGQMVPAFEEAAFALEPGSYSKAPVKSQFGWHVIEVEEKRKTAPPPLEQVSDQVKTALVRQKFEQTMSDLKARIPVEITGAKDAPEGETGAPDGAAAPAPAKQN</sequence>
<evidence type="ECO:0000256" key="5">
    <source>
        <dbReference type="ARBA" id="ARBA00023110"/>
    </source>
</evidence>
<evidence type="ECO:0000259" key="11">
    <source>
        <dbReference type="PROSITE" id="PS50198"/>
    </source>
</evidence>
<dbReference type="OrthoDB" id="14196at2"/>
<comment type="similarity">
    <text evidence="2">Belongs to the PpiC/parvulin rotamase family.</text>
</comment>
<dbReference type="Pfam" id="PF13616">
    <property type="entry name" value="Rotamase_3"/>
    <property type="match status" value="1"/>
</dbReference>
<dbReference type="InterPro" id="IPR000297">
    <property type="entry name" value="PPIase_PpiC"/>
</dbReference>
<dbReference type="InterPro" id="IPR046357">
    <property type="entry name" value="PPIase_dom_sf"/>
</dbReference>
<evidence type="ECO:0000256" key="8">
    <source>
        <dbReference type="PROSITE-ProRule" id="PRU00278"/>
    </source>
</evidence>
<feature type="region of interest" description="Disordered" evidence="9">
    <location>
        <begin position="286"/>
        <end position="314"/>
    </location>
</feature>
<dbReference type="SUPFAM" id="SSF54534">
    <property type="entry name" value="FKBP-like"/>
    <property type="match status" value="1"/>
</dbReference>
<dbReference type="Gene3D" id="1.10.8.1040">
    <property type="match status" value="1"/>
</dbReference>
<keyword evidence="10" id="KW-0732">Signal</keyword>
<evidence type="ECO:0000256" key="2">
    <source>
        <dbReference type="ARBA" id="ARBA00007656"/>
    </source>
</evidence>
<evidence type="ECO:0000256" key="9">
    <source>
        <dbReference type="SAM" id="MobiDB-lite"/>
    </source>
</evidence>
<evidence type="ECO:0000256" key="1">
    <source>
        <dbReference type="ARBA" id="ARBA00000971"/>
    </source>
</evidence>
<proteinExistence type="inferred from homology"/>
<dbReference type="RefSeq" id="WP_161141878.1">
    <property type="nucleotide sequence ID" value="NZ_SPKJ01000079.1"/>
</dbReference>
<dbReference type="InterPro" id="IPR050245">
    <property type="entry name" value="PrsA_foldase"/>
</dbReference>
<feature type="chain" id="PRO_5038087902" description="Parvulin-like PPIase" evidence="10">
    <location>
        <begin position="30"/>
        <end position="314"/>
    </location>
</feature>
<evidence type="ECO:0000256" key="3">
    <source>
        <dbReference type="ARBA" id="ARBA00013194"/>
    </source>
</evidence>
<dbReference type="PROSITE" id="PS50198">
    <property type="entry name" value="PPIC_PPIASE_2"/>
    <property type="match status" value="1"/>
</dbReference>